<comment type="caution">
    <text evidence="2">The sequence shown here is derived from an EMBL/GenBank/DDBJ whole genome shotgun (WGS) entry which is preliminary data.</text>
</comment>
<gene>
    <name evidence="2" type="ORF">P2G67_00495</name>
</gene>
<name>A0ABT5YHQ2_9PROT</name>
<evidence type="ECO:0000256" key="1">
    <source>
        <dbReference type="SAM" id="MobiDB-lite"/>
    </source>
</evidence>
<evidence type="ECO:0000313" key="2">
    <source>
        <dbReference type="EMBL" id="MDF2094448.1"/>
    </source>
</evidence>
<accession>A0ABT5YHQ2</accession>
<protein>
    <submittedName>
        <fullName evidence="2">Uncharacterized protein</fullName>
    </submittedName>
</protein>
<reference evidence="2 3" key="1">
    <citation type="submission" date="2023-03" db="EMBL/GenBank/DDBJ databases">
        <title>Fodinicurvata sp. CAU 1616 isolated from sea sendiment.</title>
        <authorList>
            <person name="Kim W."/>
        </authorList>
    </citation>
    <scope>NUCLEOTIDE SEQUENCE [LARGE SCALE GENOMIC DNA]</scope>
    <source>
        <strain evidence="2 3">CAU 1616</strain>
    </source>
</reference>
<sequence>MTAPKEASARRRWRPRLLIGLAVAAGVLIVVGANAHLLHVALTSQPECVPHEKVSDGQPDSFRAARSSC</sequence>
<keyword evidence="3" id="KW-1185">Reference proteome</keyword>
<dbReference type="EMBL" id="JARHUD010000001">
    <property type="protein sequence ID" value="MDF2094448.1"/>
    <property type="molecule type" value="Genomic_DNA"/>
</dbReference>
<feature type="region of interest" description="Disordered" evidence="1">
    <location>
        <begin position="50"/>
        <end position="69"/>
    </location>
</feature>
<organism evidence="2 3">
    <name type="scientific">Aquibaculum arenosum</name>
    <dbReference type="NCBI Taxonomy" id="3032591"/>
    <lineage>
        <taxon>Bacteria</taxon>
        <taxon>Pseudomonadati</taxon>
        <taxon>Pseudomonadota</taxon>
        <taxon>Alphaproteobacteria</taxon>
        <taxon>Rhodospirillales</taxon>
        <taxon>Rhodovibrionaceae</taxon>
        <taxon>Aquibaculum</taxon>
    </lineage>
</organism>
<evidence type="ECO:0000313" key="3">
    <source>
        <dbReference type="Proteomes" id="UP001215503"/>
    </source>
</evidence>
<dbReference type="RefSeq" id="WP_275818967.1">
    <property type="nucleotide sequence ID" value="NZ_JARHUD010000001.1"/>
</dbReference>
<dbReference type="Proteomes" id="UP001215503">
    <property type="component" value="Unassembled WGS sequence"/>
</dbReference>
<proteinExistence type="predicted"/>